<reference evidence="1 2" key="1">
    <citation type="submission" date="2016-11" db="EMBL/GenBank/DDBJ databases">
        <title>Trade-off between light-utilization and light-protection in marine flavobacteria.</title>
        <authorList>
            <person name="Kumagai Y."/>
        </authorList>
    </citation>
    <scope>NUCLEOTIDE SEQUENCE [LARGE SCALE GENOMIC DNA]</scope>
    <source>
        <strain evidence="1 2">ATCC 700397</strain>
    </source>
</reference>
<accession>A0A2S7KXP1</accession>
<dbReference type="OrthoDB" id="699875at2"/>
<protein>
    <submittedName>
        <fullName evidence="1">Uncharacterized protein</fullName>
    </submittedName>
</protein>
<comment type="caution">
    <text evidence="1">The sequence shown here is derived from an EMBL/GenBank/DDBJ whole genome shotgun (WGS) entry which is preliminary data.</text>
</comment>
<dbReference type="EMBL" id="MQUA01000013">
    <property type="protein sequence ID" value="PQB07248.1"/>
    <property type="molecule type" value="Genomic_DNA"/>
</dbReference>
<dbReference type="RefSeq" id="WP_104809483.1">
    <property type="nucleotide sequence ID" value="NZ_MQUA01000013.1"/>
</dbReference>
<name>A0A2S7KXP1_9FLAO</name>
<organism evidence="1 2">
    <name type="scientific">Polaribacter filamentus</name>
    <dbReference type="NCBI Taxonomy" id="53483"/>
    <lineage>
        <taxon>Bacteria</taxon>
        <taxon>Pseudomonadati</taxon>
        <taxon>Bacteroidota</taxon>
        <taxon>Flavobacteriia</taxon>
        <taxon>Flavobacteriales</taxon>
        <taxon>Flavobacteriaceae</taxon>
    </lineage>
</organism>
<keyword evidence="2" id="KW-1185">Reference proteome</keyword>
<dbReference type="Proteomes" id="UP000239522">
    <property type="component" value="Unassembled WGS sequence"/>
</dbReference>
<sequence>MKSPNTLLTYTILKNEISDTPLKTEILTDILLEKKESITENKLKILLKTLYDERKNRTGFTHHETPNTIAVYAYLTKEKANSGMGQWVAMISKTNMNDNSIPEFKINKIQLNSIAQKKESILGLSNKKRREIWKKIILAERYGSEMAHKIHPIKAGSTQEDLVIGGKLIEKWQLVRENEIIKEYKINQQILDSITLEGLTQGWAFPEYLPK</sequence>
<proteinExistence type="predicted"/>
<dbReference type="AlphaFoldDB" id="A0A2S7KXP1"/>
<evidence type="ECO:0000313" key="2">
    <source>
        <dbReference type="Proteomes" id="UP000239522"/>
    </source>
</evidence>
<gene>
    <name evidence="1" type="ORF">BST83_08845</name>
</gene>
<evidence type="ECO:0000313" key="1">
    <source>
        <dbReference type="EMBL" id="PQB07248.1"/>
    </source>
</evidence>